<dbReference type="GO" id="GO:0070740">
    <property type="term" value="F:tubulin-glutamic acid ligase activity"/>
    <property type="evidence" value="ECO:0007669"/>
    <property type="project" value="TreeGrafter"/>
</dbReference>
<feature type="region of interest" description="Disordered" evidence="6">
    <location>
        <begin position="1"/>
        <end position="52"/>
    </location>
</feature>
<reference evidence="7 8" key="1">
    <citation type="journal article" date="2018" name="Sci. Rep.">
        <title>Raphidocelis subcapitata (=Pseudokirchneriella subcapitata) provides an insight into genome evolution and environmental adaptations in the Sphaeropleales.</title>
        <authorList>
            <person name="Suzuki S."/>
            <person name="Yamaguchi H."/>
            <person name="Nakajima N."/>
            <person name="Kawachi M."/>
        </authorList>
    </citation>
    <scope>NUCLEOTIDE SEQUENCE [LARGE SCALE GENOMIC DNA]</scope>
    <source>
        <strain evidence="7 8">NIES-35</strain>
    </source>
</reference>
<dbReference type="Pfam" id="PF03133">
    <property type="entry name" value="TTL"/>
    <property type="match status" value="2"/>
</dbReference>
<keyword evidence="8" id="KW-1185">Reference proteome</keyword>
<evidence type="ECO:0000256" key="3">
    <source>
        <dbReference type="ARBA" id="ARBA00022840"/>
    </source>
</evidence>
<protein>
    <recommendedName>
        <fullName evidence="4">Tubulin--tyrosine ligase-like protein 5</fullName>
    </recommendedName>
</protein>
<dbReference type="SUPFAM" id="SSF56059">
    <property type="entry name" value="Glutathione synthetase ATP-binding domain-like"/>
    <property type="match status" value="1"/>
</dbReference>
<evidence type="ECO:0000256" key="1">
    <source>
        <dbReference type="ARBA" id="ARBA00022598"/>
    </source>
</evidence>
<feature type="compositionally biased region" description="Gly residues" evidence="6">
    <location>
        <begin position="293"/>
        <end position="311"/>
    </location>
</feature>
<evidence type="ECO:0000313" key="7">
    <source>
        <dbReference type="EMBL" id="GBF96121.1"/>
    </source>
</evidence>
<dbReference type="AlphaFoldDB" id="A0A2V0P8C8"/>
<feature type="region of interest" description="Disordered" evidence="6">
    <location>
        <begin position="532"/>
        <end position="599"/>
    </location>
</feature>
<evidence type="ECO:0000256" key="5">
    <source>
        <dbReference type="ARBA" id="ARBA00049274"/>
    </source>
</evidence>
<organism evidence="7 8">
    <name type="scientific">Raphidocelis subcapitata</name>
    <dbReference type="NCBI Taxonomy" id="307507"/>
    <lineage>
        <taxon>Eukaryota</taxon>
        <taxon>Viridiplantae</taxon>
        <taxon>Chlorophyta</taxon>
        <taxon>core chlorophytes</taxon>
        <taxon>Chlorophyceae</taxon>
        <taxon>CS clade</taxon>
        <taxon>Sphaeropleales</taxon>
        <taxon>Selenastraceae</taxon>
        <taxon>Raphidocelis</taxon>
    </lineage>
</organism>
<accession>A0A2V0P8C8</accession>
<name>A0A2V0P8C8_9CHLO</name>
<dbReference type="OrthoDB" id="202825at2759"/>
<feature type="compositionally biased region" description="Low complexity" evidence="6">
    <location>
        <begin position="26"/>
        <end position="45"/>
    </location>
</feature>
<evidence type="ECO:0000256" key="4">
    <source>
        <dbReference type="ARBA" id="ARBA00041448"/>
    </source>
</evidence>
<evidence type="ECO:0000256" key="2">
    <source>
        <dbReference type="ARBA" id="ARBA00022741"/>
    </source>
</evidence>
<dbReference type="PROSITE" id="PS51221">
    <property type="entry name" value="TTL"/>
    <property type="match status" value="1"/>
</dbReference>
<dbReference type="Gene3D" id="3.30.470.20">
    <property type="entry name" value="ATP-grasp fold, B domain"/>
    <property type="match status" value="1"/>
</dbReference>
<comment type="caution">
    <text evidence="7">The sequence shown here is derived from an EMBL/GenBank/DDBJ whole genome shotgun (WGS) entry which is preliminary data.</text>
</comment>
<proteinExistence type="predicted"/>
<dbReference type="GO" id="GO:0005524">
    <property type="term" value="F:ATP binding"/>
    <property type="evidence" value="ECO:0007669"/>
    <property type="project" value="UniProtKB-KW"/>
</dbReference>
<dbReference type="PANTHER" id="PTHR12241">
    <property type="entry name" value="TUBULIN POLYGLUTAMYLASE"/>
    <property type="match status" value="1"/>
</dbReference>
<keyword evidence="2" id="KW-0547">Nucleotide-binding</keyword>
<feature type="compositionally biased region" description="Acidic residues" evidence="6">
    <location>
        <begin position="277"/>
        <end position="292"/>
    </location>
</feature>
<keyword evidence="1" id="KW-0436">Ligase</keyword>
<comment type="catalytic activity">
    <reaction evidence="5">
        <text>L-glutamyl-[protein] + L-glutamate + ATP = gamma-L-glutamyl-L-glutamyl-[protein] + ADP + phosphate + H(+)</text>
        <dbReference type="Rhea" id="RHEA:60144"/>
        <dbReference type="Rhea" id="RHEA-COMP:10208"/>
        <dbReference type="Rhea" id="RHEA-COMP:15517"/>
        <dbReference type="ChEBI" id="CHEBI:15378"/>
        <dbReference type="ChEBI" id="CHEBI:29973"/>
        <dbReference type="ChEBI" id="CHEBI:29985"/>
        <dbReference type="ChEBI" id="CHEBI:30616"/>
        <dbReference type="ChEBI" id="CHEBI:43474"/>
        <dbReference type="ChEBI" id="CHEBI:143622"/>
        <dbReference type="ChEBI" id="CHEBI:456216"/>
    </reaction>
    <physiologicalReaction direction="left-to-right" evidence="5">
        <dbReference type="Rhea" id="RHEA:60145"/>
    </physiologicalReaction>
</comment>
<evidence type="ECO:0000256" key="6">
    <source>
        <dbReference type="SAM" id="MobiDB-lite"/>
    </source>
</evidence>
<dbReference type="InParanoid" id="A0A2V0P8C8"/>
<feature type="region of interest" description="Disordered" evidence="6">
    <location>
        <begin position="277"/>
        <end position="315"/>
    </location>
</feature>
<dbReference type="PANTHER" id="PTHR12241:SF145">
    <property type="entry name" value="TUBULIN POLYGLUTAMYLASE TTLL5"/>
    <property type="match status" value="1"/>
</dbReference>
<sequence length="599" mass="62331">MSAAPRALSQHPQSAVGPQPLGGGTAAAAAAGAADGAEPAPGAAPRRARGSGKFRFWHDERRFKGPADKCIVQQALFDAGGVRTGGHPKCSPMPGPLGFQRPSDWDLLWSPARTALKALPAVKAGQLVSALPGMMSVTKKRRLSVTLKSAYGGDAFSLVPLTFSLPTELPAWRAWLDAAAARGADPGPWMLKTAQHLGMGLSLLPGEAAHARALAPRAPPAKPWVLAQRYVSDPLLIGGRKFGIRLWVLVTGGAPLRAYVSTHGLVLFSTEGYDAESLSDDGAASDDSDGEEGGGAGAGAGASGGGSGGSAADGAAGRGHVTNYAQNVDGTVWDLDMLREHLGAEAYEALWSKLVASAARVVAATLPEVLAEAGKMKLPAHSTFELLGFDYLVDESHHPWLLEVNGTPSLAVEHSDARVEALIHEQKAGMVRDMVSLLGVATRFDPRYELVRAAVTKDKAAARRARVALLAAASDESAFALARAELAARRGFVPLMPHFPLREAYDKGYALPWGARDYKLAEWMAAHPEAWAEGAQGPAPSPEAQGQQQQPQRPAQRPKAAGGGGSRSSSSSHDNSSGNSSAAAAPAPLQRGPSPMEVS</sequence>
<evidence type="ECO:0000313" key="8">
    <source>
        <dbReference type="Proteomes" id="UP000247498"/>
    </source>
</evidence>
<dbReference type="GO" id="GO:0036064">
    <property type="term" value="C:ciliary basal body"/>
    <property type="evidence" value="ECO:0007669"/>
    <property type="project" value="TreeGrafter"/>
</dbReference>
<dbReference type="STRING" id="307507.A0A2V0P8C8"/>
<dbReference type="InterPro" id="IPR004344">
    <property type="entry name" value="TTL/TTLL_fam"/>
</dbReference>
<feature type="compositionally biased region" description="Low complexity" evidence="6">
    <location>
        <begin position="532"/>
        <end position="560"/>
    </location>
</feature>
<keyword evidence="3" id="KW-0067">ATP-binding</keyword>
<dbReference type="GO" id="GO:0015631">
    <property type="term" value="F:tubulin binding"/>
    <property type="evidence" value="ECO:0007669"/>
    <property type="project" value="TreeGrafter"/>
</dbReference>
<dbReference type="GO" id="GO:0000226">
    <property type="term" value="P:microtubule cytoskeleton organization"/>
    <property type="evidence" value="ECO:0007669"/>
    <property type="project" value="TreeGrafter"/>
</dbReference>
<feature type="compositionally biased region" description="Low complexity" evidence="6">
    <location>
        <begin position="567"/>
        <end position="587"/>
    </location>
</feature>
<gene>
    <name evidence="7" type="ORF">Rsub_08869</name>
</gene>
<dbReference type="EMBL" id="BDRX01000075">
    <property type="protein sequence ID" value="GBF96121.1"/>
    <property type="molecule type" value="Genomic_DNA"/>
</dbReference>
<dbReference type="Proteomes" id="UP000247498">
    <property type="component" value="Unassembled WGS sequence"/>
</dbReference>